<proteinExistence type="predicted"/>
<evidence type="ECO:0000313" key="1">
    <source>
        <dbReference type="Proteomes" id="UP000887540"/>
    </source>
</evidence>
<dbReference type="Proteomes" id="UP000887540">
    <property type="component" value="Unplaced"/>
</dbReference>
<evidence type="ECO:0000313" key="2">
    <source>
        <dbReference type="WBParaSite" id="ACRNAN_scaffold2084.g22113.t1"/>
    </source>
</evidence>
<dbReference type="AlphaFoldDB" id="A0A914D9I9"/>
<sequence>MFSEVHFIPYCTNSQCWMWMVPYIYSKYSTVRFENGTIFRTGDQYTNEIYQNGEFINRIYSIGCNGCASLKNLTCTRKAASVYSIPQNTAALTIVGDALSDDLDLLKRPEEAGFAGDRTYKNGVDVVVLESALPIHWTFSL</sequence>
<name>A0A914D9I9_9BILA</name>
<accession>A0A914D9I9</accession>
<keyword evidence="1" id="KW-1185">Reference proteome</keyword>
<protein>
    <submittedName>
        <fullName evidence="2">Uncharacterized protein</fullName>
    </submittedName>
</protein>
<reference evidence="2" key="1">
    <citation type="submission" date="2022-11" db="UniProtKB">
        <authorList>
            <consortium name="WormBaseParasite"/>
        </authorList>
    </citation>
    <scope>IDENTIFICATION</scope>
</reference>
<dbReference type="WBParaSite" id="ACRNAN_scaffold2084.g22113.t1">
    <property type="protein sequence ID" value="ACRNAN_scaffold2084.g22113.t1"/>
    <property type="gene ID" value="ACRNAN_scaffold2084.g22113"/>
</dbReference>
<organism evidence="1 2">
    <name type="scientific">Acrobeloides nanus</name>
    <dbReference type="NCBI Taxonomy" id="290746"/>
    <lineage>
        <taxon>Eukaryota</taxon>
        <taxon>Metazoa</taxon>
        <taxon>Ecdysozoa</taxon>
        <taxon>Nematoda</taxon>
        <taxon>Chromadorea</taxon>
        <taxon>Rhabditida</taxon>
        <taxon>Tylenchina</taxon>
        <taxon>Cephalobomorpha</taxon>
        <taxon>Cephaloboidea</taxon>
        <taxon>Cephalobidae</taxon>
        <taxon>Acrobeloides</taxon>
    </lineage>
</organism>